<protein>
    <recommendedName>
        <fullName evidence="4">Secreted protein</fullName>
    </recommendedName>
</protein>
<dbReference type="PROSITE" id="PS51257">
    <property type="entry name" value="PROKAR_LIPOPROTEIN"/>
    <property type="match status" value="1"/>
</dbReference>
<evidence type="ECO:0000313" key="3">
    <source>
        <dbReference type="Proteomes" id="UP001217485"/>
    </source>
</evidence>
<organism evidence="2 3">
    <name type="scientific">Sorangium atrum</name>
    <dbReference type="NCBI Taxonomy" id="2995308"/>
    <lineage>
        <taxon>Bacteria</taxon>
        <taxon>Pseudomonadati</taxon>
        <taxon>Myxococcota</taxon>
        <taxon>Polyangia</taxon>
        <taxon>Polyangiales</taxon>
        <taxon>Polyangiaceae</taxon>
        <taxon>Sorangium</taxon>
    </lineage>
</organism>
<reference evidence="2 3" key="1">
    <citation type="submission" date="2023-01" db="EMBL/GenBank/DDBJ databases">
        <title>Minimal conservation of predation-associated metabolite biosynthetic gene clusters underscores biosynthetic potential of Myxococcota including descriptions for ten novel species: Archangium lansinium sp. nov., Myxococcus landrumus sp. nov., Nannocystis bai.</title>
        <authorList>
            <person name="Ahearne A."/>
            <person name="Stevens C."/>
            <person name="Dowd S."/>
        </authorList>
    </citation>
    <scope>NUCLEOTIDE SEQUENCE [LARGE SCALE GENOMIC DNA]</scope>
    <source>
        <strain evidence="2 3">WIWO2</strain>
    </source>
</reference>
<keyword evidence="3" id="KW-1185">Reference proteome</keyword>
<dbReference type="Proteomes" id="UP001217485">
    <property type="component" value="Unassembled WGS sequence"/>
</dbReference>
<evidence type="ECO:0000256" key="1">
    <source>
        <dbReference type="SAM" id="SignalP"/>
    </source>
</evidence>
<accession>A0ABT5C6I6</accession>
<dbReference type="RefSeq" id="WP_272097794.1">
    <property type="nucleotide sequence ID" value="NZ_JAQNDK010000002.1"/>
</dbReference>
<gene>
    <name evidence="2" type="ORF">POL72_23715</name>
</gene>
<comment type="caution">
    <text evidence="2">The sequence shown here is derived from an EMBL/GenBank/DDBJ whole genome shotgun (WGS) entry which is preliminary data.</text>
</comment>
<keyword evidence="1" id="KW-0732">Signal</keyword>
<proteinExistence type="predicted"/>
<feature type="signal peptide" evidence="1">
    <location>
        <begin position="1"/>
        <end position="22"/>
    </location>
</feature>
<name>A0ABT5C6I6_9BACT</name>
<sequence length="192" mass="20629">MMRALFASLSFSLLAGCAVTPAGESAAEDLVQEDVDIDAAEGEVDGAALALSSAVTFQAETPFYIPPRVGGDADFGGHGPRTSLEVELHVFNGNEVWASVHIDAIETKSDWTRAEGTGWFHLYTAPREITGILSPTYFEHEYLDTNHSHDLFSFSTGNLVSLLDYVGDTKGNEAGTRTGVQVFFQPITVGLL</sequence>
<evidence type="ECO:0000313" key="2">
    <source>
        <dbReference type="EMBL" id="MDC0680767.1"/>
    </source>
</evidence>
<dbReference type="EMBL" id="JAQNDK010000002">
    <property type="protein sequence ID" value="MDC0680767.1"/>
    <property type="molecule type" value="Genomic_DNA"/>
</dbReference>
<feature type="chain" id="PRO_5045485933" description="Secreted protein" evidence="1">
    <location>
        <begin position="23"/>
        <end position="192"/>
    </location>
</feature>
<evidence type="ECO:0008006" key="4">
    <source>
        <dbReference type="Google" id="ProtNLM"/>
    </source>
</evidence>